<dbReference type="InterPro" id="IPR023302">
    <property type="entry name" value="Pept_S9A_N"/>
</dbReference>
<sequence>MTRSVQPAEHAPHEIPLAPAAARGDTVDVLFGRPVPDPYRALEDPDAPATRAWSAAQDEWFHSHVDHLAGRDRLRARLDELFATGSTGLPCWRGGRHFLLRRDPGREHGVLFVVEADGSERELVDPIAIDPGGTTTLDQWVPSDEGDRLAYLLSTGGDEESRLYVLDVADGTRIEGPIDRMRDTSIAWLPGGEACYLVRRLPPEAVPEGEEQHHRRVYLHRIGTDPADDVEVFGAGADPGTYFGVGVSRDGRWLSVSSFSGTAPRNDLWLADLRAGPPERPVLRPVTVGLDALTGVRVGRDGRLYVFTDLDAPRGRLCVADPAAPGPEGWRDLIAEEPDAVLTGFAILDGPQAPRPTLLVARTRHAVGELAAYDPADGRLLGRPSLPGGSPGSIGGLAEHPEGGHEAWFGWSDYTAPSAVLRYDARTGAIDTWATAPGTATLPDVHVRQETYRSADGTTVRMFVIAPTAEPDRPRPAVLYGYGGFGISLGPAYSAGVLAWVEAGGVYAIANLRGGGEEGEQWHRAGMRGHKQHVFDDFHAAAEHLVARGWTTSDRLAASGGSNGGLLVGAALTQRPELYAAVACSMPLLDMVRYERFGLGRLWSDEYGTADVAEELLWLLGYSPYHHVRPGVAYPAVLFTVFDGDSRVDPLHARKMCAALQHASTSGRPVLLRAEAEVGHAARSVTRTVELTVDTLSFLAAHTGLDPDGPGSAPAGLGHGLGYGIDEGGDR</sequence>
<feature type="domain" description="Peptidase S9A N-terminal" evidence="8">
    <location>
        <begin position="19"/>
        <end position="433"/>
    </location>
</feature>
<evidence type="ECO:0000256" key="3">
    <source>
        <dbReference type="ARBA" id="ARBA00011897"/>
    </source>
</evidence>
<dbReference type="Pfam" id="PF02897">
    <property type="entry name" value="Peptidase_S9_N"/>
    <property type="match status" value="1"/>
</dbReference>
<evidence type="ECO:0000259" key="7">
    <source>
        <dbReference type="Pfam" id="PF00326"/>
    </source>
</evidence>
<dbReference type="SUPFAM" id="SSF50993">
    <property type="entry name" value="Peptidase/esterase 'gauge' domain"/>
    <property type="match status" value="1"/>
</dbReference>
<protein>
    <recommendedName>
        <fullName evidence="3">prolyl oligopeptidase</fullName>
        <ecNumber evidence="3">3.4.21.26</ecNumber>
    </recommendedName>
</protein>
<dbReference type="RefSeq" id="WP_078977209.1">
    <property type="nucleotide sequence ID" value="NZ_MWQN01000001.1"/>
</dbReference>
<dbReference type="InterPro" id="IPR001375">
    <property type="entry name" value="Peptidase_S9_cat"/>
</dbReference>
<gene>
    <name evidence="9" type="ORF">B4N89_19950</name>
</gene>
<dbReference type="PROSITE" id="PS00708">
    <property type="entry name" value="PRO_ENDOPEP_SER"/>
    <property type="match status" value="1"/>
</dbReference>
<keyword evidence="10" id="KW-1185">Reference proteome</keyword>
<dbReference type="Gene3D" id="3.40.50.1820">
    <property type="entry name" value="alpha/beta hydrolase"/>
    <property type="match status" value="1"/>
</dbReference>
<organism evidence="9 10">
    <name type="scientific">Embleya scabrispora</name>
    <dbReference type="NCBI Taxonomy" id="159449"/>
    <lineage>
        <taxon>Bacteria</taxon>
        <taxon>Bacillati</taxon>
        <taxon>Actinomycetota</taxon>
        <taxon>Actinomycetes</taxon>
        <taxon>Kitasatosporales</taxon>
        <taxon>Streptomycetaceae</taxon>
        <taxon>Embleya</taxon>
    </lineage>
</organism>
<evidence type="ECO:0000259" key="8">
    <source>
        <dbReference type="Pfam" id="PF02897"/>
    </source>
</evidence>
<evidence type="ECO:0000256" key="2">
    <source>
        <dbReference type="ARBA" id="ARBA00005228"/>
    </source>
</evidence>
<proteinExistence type="inferred from homology"/>
<comment type="catalytic activity">
    <reaction evidence="1">
        <text>Hydrolysis of Pro-|-Xaa &gt;&gt; Ala-|-Xaa in oligopeptides.</text>
        <dbReference type="EC" id="3.4.21.26"/>
    </reaction>
</comment>
<dbReference type="GO" id="GO:0006508">
    <property type="term" value="P:proteolysis"/>
    <property type="evidence" value="ECO:0007669"/>
    <property type="project" value="UniProtKB-KW"/>
</dbReference>
<dbReference type="Gene3D" id="2.130.10.120">
    <property type="entry name" value="Prolyl oligopeptidase, N-terminal domain"/>
    <property type="match status" value="1"/>
</dbReference>
<keyword evidence="5" id="KW-0378">Hydrolase</keyword>
<evidence type="ECO:0000256" key="4">
    <source>
        <dbReference type="ARBA" id="ARBA00022670"/>
    </source>
</evidence>
<keyword evidence="4" id="KW-0645">Protease</keyword>
<dbReference type="InterPro" id="IPR002471">
    <property type="entry name" value="Pept_S9_AS"/>
</dbReference>
<dbReference type="InterPro" id="IPR051167">
    <property type="entry name" value="Prolyl_oligopep/macrocyclase"/>
</dbReference>
<dbReference type="InterPro" id="IPR002470">
    <property type="entry name" value="Peptidase_S9A"/>
</dbReference>
<reference evidence="9 10" key="1">
    <citation type="submission" date="2017-03" db="EMBL/GenBank/DDBJ databases">
        <title>Draft genome sequence of Streptomyces scabrisporus NF3, endophyte isolated from Amphipterygium adstringens.</title>
        <authorList>
            <person name="Vazquez M."/>
            <person name="Ceapa C.D."/>
            <person name="Rodriguez Luna D."/>
            <person name="Sanchez Esquivel S."/>
        </authorList>
    </citation>
    <scope>NUCLEOTIDE SEQUENCE [LARGE SCALE GENOMIC DNA]</scope>
    <source>
        <strain evidence="9 10">NF3</strain>
    </source>
</reference>
<dbReference type="PANTHER" id="PTHR42881:SF2">
    <property type="entry name" value="PROLYL ENDOPEPTIDASE"/>
    <property type="match status" value="1"/>
</dbReference>
<dbReference type="Pfam" id="PF00326">
    <property type="entry name" value="Peptidase_S9"/>
    <property type="match status" value="1"/>
</dbReference>
<comment type="caution">
    <text evidence="9">The sequence shown here is derived from an EMBL/GenBank/DDBJ whole genome shotgun (WGS) entry which is preliminary data.</text>
</comment>
<keyword evidence="6" id="KW-0720">Serine protease</keyword>
<dbReference type="InterPro" id="IPR029058">
    <property type="entry name" value="AB_hydrolase_fold"/>
</dbReference>
<dbReference type="GO" id="GO:0004252">
    <property type="term" value="F:serine-type endopeptidase activity"/>
    <property type="evidence" value="ECO:0007669"/>
    <property type="project" value="UniProtKB-EC"/>
</dbReference>
<evidence type="ECO:0000313" key="9">
    <source>
        <dbReference type="EMBL" id="OPC82908.1"/>
    </source>
</evidence>
<dbReference type="Proteomes" id="UP000190037">
    <property type="component" value="Unassembled WGS sequence"/>
</dbReference>
<dbReference type="SUPFAM" id="SSF53474">
    <property type="entry name" value="alpha/beta-Hydrolases"/>
    <property type="match status" value="1"/>
</dbReference>
<dbReference type="GO" id="GO:0005829">
    <property type="term" value="C:cytosol"/>
    <property type="evidence" value="ECO:0007669"/>
    <property type="project" value="TreeGrafter"/>
</dbReference>
<evidence type="ECO:0000313" key="10">
    <source>
        <dbReference type="Proteomes" id="UP000190037"/>
    </source>
</evidence>
<feature type="domain" description="Peptidase S9 prolyl oligopeptidase catalytic" evidence="7">
    <location>
        <begin position="498"/>
        <end position="704"/>
    </location>
</feature>
<evidence type="ECO:0000256" key="5">
    <source>
        <dbReference type="ARBA" id="ARBA00022801"/>
    </source>
</evidence>
<dbReference type="EC" id="3.4.21.26" evidence="3"/>
<dbReference type="STRING" id="159449.B4N89_19950"/>
<dbReference type="PANTHER" id="PTHR42881">
    <property type="entry name" value="PROLYL ENDOPEPTIDASE"/>
    <property type="match status" value="1"/>
</dbReference>
<dbReference type="OrthoDB" id="9801421at2"/>
<evidence type="ECO:0000256" key="1">
    <source>
        <dbReference type="ARBA" id="ARBA00001070"/>
    </source>
</evidence>
<dbReference type="PRINTS" id="PR00862">
    <property type="entry name" value="PROLIGOPTASE"/>
</dbReference>
<comment type="similarity">
    <text evidence="2">Belongs to the peptidase S9A family.</text>
</comment>
<dbReference type="GO" id="GO:0070012">
    <property type="term" value="F:oligopeptidase activity"/>
    <property type="evidence" value="ECO:0007669"/>
    <property type="project" value="TreeGrafter"/>
</dbReference>
<accession>A0A1T3P1E1</accession>
<dbReference type="EMBL" id="MWQN01000001">
    <property type="protein sequence ID" value="OPC82908.1"/>
    <property type="molecule type" value="Genomic_DNA"/>
</dbReference>
<evidence type="ECO:0000256" key="6">
    <source>
        <dbReference type="ARBA" id="ARBA00022825"/>
    </source>
</evidence>
<dbReference type="AlphaFoldDB" id="A0A1T3P1E1"/>
<name>A0A1T3P1E1_9ACTN</name>